<dbReference type="InterPro" id="IPR048737">
    <property type="entry name" value="CetZ_C"/>
</dbReference>
<dbReference type="STRING" id="572546.Arcpr_0398"/>
<evidence type="ECO:0000256" key="2">
    <source>
        <dbReference type="ARBA" id="ARBA00023134"/>
    </source>
</evidence>
<reference evidence="4 5" key="1">
    <citation type="journal article" date="2010" name="Stand. Genomic Sci.">
        <title>Complete genome sequence of Archaeoglobus profundus type strain (AV18).</title>
        <authorList>
            <person name="von Jan M."/>
            <person name="Lapidus A."/>
            <person name="Del Rio T.G."/>
            <person name="Copeland A."/>
            <person name="Tice H."/>
            <person name="Cheng J.F."/>
            <person name="Lucas S."/>
            <person name="Chen F."/>
            <person name="Nolan M."/>
            <person name="Goodwin L."/>
            <person name="Han C."/>
            <person name="Pitluck S."/>
            <person name="Liolios K."/>
            <person name="Ivanova N."/>
            <person name="Mavromatis K."/>
            <person name="Ovchinnikova G."/>
            <person name="Chertkov O."/>
            <person name="Pati A."/>
            <person name="Chen A."/>
            <person name="Palaniappan K."/>
            <person name="Land M."/>
            <person name="Hauser L."/>
            <person name="Chang Y.J."/>
            <person name="Jeffries C.D."/>
            <person name="Saunders E."/>
            <person name="Brettin T."/>
            <person name="Detter J.C."/>
            <person name="Chain P."/>
            <person name="Eichinger K."/>
            <person name="Huber H."/>
            <person name="Spring S."/>
            <person name="Rohde M."/>
            <person name="Goker M."/>
            <person name="Wirth R."/>
            <person name="Woyke T."/>
            <person name="Bristow J."/>
            <person name="Eisen J.A."/>
            <person name="Markowitz V."/>
            <person name="Hugenholtz P."/>
            <person name="Kyrpides N.C."/>
            <person name="Klenk H.P."/>
        </authorList>
    </citation>
    <scope>NUCLEOTIDE SEQUENCE [LARGE SCALE GENOMIC DNA]</scope>
    <source>
        <strain evidence="5">DSM 5631 / JCM 9629 / NBRC 100127 / Av18</strain>
    </source>
</reference>
<evidence type="ECO:0000313" key="4">
    <source>
        <dbReference type="EMBL" id="ADB57466.1"/>
    </source>
</evidence>
<dbReference type="Pfam" id="PF21011">
    <property type="entry name" value="CetZ_C"/>
    <property type="match status" value="1"/>
</dbReference>
<dbReference type="AlphaFoldDB" id="D2RGP1"/>
<dbReference type="OrthoDB" id="50375at2157"/>
<proteinExistence type="predicted"/>
<keyword evidence="2" id="KW-0342">GTP-binding</keyword>
<dbReference type="EMBL" id="CP001857">
    <property type="protein sequence ID" value="ADB57466.1"/>
    <property type="molecule type" value="Genomic_DNA"/>
</dbReference>
<keyword evidence="5" id="KW-1185">Reference proteome</keyword>
<feature type="domain" description="Tubulin-like CetZ C-terminal" evidence="3">
    <location>
        <begin position="147"/>
        <end position="299"/>
    </location>
</feature>
<keyword evidence="4" id="KW-0131">Cell cycle</keyword>
<organism evidence="4 5">
    <name type="scientific">Archaeoglobus profundus (strain DSM 5631 / JCM 9629 / NBRC 100127 / Av18)</name>
    <dbReference type="NCBI Taxonomy" id="572546"/>
    <lineage>
        <taxon>Archaea</taxon>
        <taxon>Methanobacteriati</taxon>
        <taxon>Methanobacteriota</taxon>
        <taxon>Archaeoglobi</taxon>
        <taxon>Archaeoglobales</taxon>
        <taxon>Archaeoglobaceae</taxon>
        <taxon>Archaeoglobus</taxon>
    </lineage>
</organism>
<dbReference type="GO" id="GO:0005525">
    <property type="term" value="F:GTP binding"/>
    <property type="evidence" value="ECO:0007669"/>
    <property type="project" value="UniProtKB-KW"/>
</dbReference>
<accession>D2RGP1</accession>
<keyword evidence="4" id="KW-0132">Cell division</keyword>
<dbReference type="GO" id="GO:0051301">
    <property type="term" value="P:cell division"/>
    <property type="evidence" value="ECO:0007669"/>
    <property type="project" value="UniProtKB-KW"/>
</dbReference>
<evidence type="ECO:0000256" key="1">
    <source>
        <dbReference type="ARBA" id="ARBA00022741"/>
    </source>
</evidence>
<protein>
    <submittedName>
        <fullName evidence="4">Cell division GTPase-like protein</fullName>
    </submittedName>
</protein>
<dbReference type="PaxDb" id="572546-Arcpr_0398"/>
<dbReference type="RefSeq" id="WP_012939802.1">
    <property type="nucleotide sequence ID" value="NC_013741.1"/>
</dbReference>
<dbReference type="GeneID" id="8739056"/>
<dbReference type="eggNOG" id="arCOG02202">
    <property type="taxonomic scope" value="Archaea"/>
</dbReference>
<name>D2RGP1_ARCPA</name>
<evidence type="ECO:0000259" key="3">
    <source>
        <dbReference type="Pfam" id="PF21011"/>
    </source>
</evidence>
<dbReference type="Proteomes" id="UP000001901">
    <property type="component" value="Chromosome"/>
</dbReference>
<dbReference type="HOGENOM" id="CLU_896016_0_0_2"/>
<sequence length="302" mass="34128">MRLLTIGVGTKGAEISSLLYKRGVKVNRIPLFRCYAVLNNLNDVSKIKLDEKNKFYLPKNSDVTGIINEIMSRYEIHEGAMLITSIKEEDFNVTIELSRKLREVLDDPVMVLGVLSLKNVDSGELRRRIKSLKEFSDYLLLTREESVNETVEALNILARVGEIDLKRRVAGEVVVDTSDLFNALARDGFTVLGQSKRSIPIFKFFMKRSQLLALRTQRMVEMVKDAVRNLSFNGDIESAKSSLIVFAGNPDEITMDGLFASISFVESLNDGMVVRYGDYPIPRARFLSTVVLFSGLRKIKFD</sequence>
<dbReference type="KEGG" id="apo:Arcpr_0398"/>
<keyword evidence="1" id="KW-0547">Nucleotide-binding</keyword>
<gene>
    <name evidence="4" type="ordered locus">Arcpr_0398</name>
</gene>
<dbReference type="InterPro" id="IPR037103">
    <property type="entry name" value="Tubulin/FtsZ-like_C"/>
</dbReference>
<dbReference type="Gene3D" id="3.30.1330.20">
    <property type="entry name" value="Tubulin/FtsZ, C-terminal domain"/>
    <property type="match status" value="1"/>
</dbReference>
<evidence type="ECO:0000313" key="5">
    <source>
        <dbReference type="Proteomes" id="UP000001901"/>
    </source>
</evidence>